<organism evidence="6 7">
    <name type="scientific">Setaria digitata</name>
    <dbReference type="NCBI Taxonomy" id="48799"/>
    <lineage>
        <taxon>Eukaryota</taxon>
        <taxon>Metazoa</taxon>
        <taxon>Ecdysozoa</taxon>
        <taxon>Nematoda</taxon>
        <taxon>Chromadorea</taxon>
        <taxon>Rhabditida</taxon>
        <taxon>Spirurina</taxon>
        <taxon>Spiruromorpha</taxon>
        <taxon>Filarioidea</taxon>
        <taxon>Setariidae</taxon>
        <taxon>Setaria</taxon>
    </lineage>
</organism>
<dbReference type="InterPro" id="IPR001976">
    <property type="entry name" value="Ribosomal_eS24"/>
</dbReference>
<dbReference type="InterPro" id="IPR018098">
    <property type="entry name" value="Ribosomal_eS24_CS"/>
</dbReference>
<dbReference type="PROSITE" id="PS00529">
    <property type="entry name" value="RIBOSOMAL_S24E"/>
    <property type="match status" value="1"/>
</dbReference>
<proteinExistence type="inferred from homology"/>
<accession>A0A915PVN5</accession>
<keyword evidence="2" id="KW-0689">Ribosomal protein</keyword>
<dbReference type="GO" id="GO:0003735">
    <property type="term" value="F:structural constituent of ribosome"/>
    <property type="evidence" value="ECO:0007669"/>
    <property type="project" value="InterPro"/>
</dbReference>
<comment type="similarity">
    <text evidence="1 4">Belongs to the eukaryotic ribosomal protein eS24 family.</text>
</comment>
<dbReference type="InterPro" id="IPR012678">
    <property type="entry name" value="Ribosomal_uL23/eL15/eS24_sf"/>
</dbReference>
<dbReference type="GO" id="GO:1990904">
    <property type="term" value="C:ribonucleoprotein complex"/>
    <property type="evidence" value="ECO:0007669"/>
    <property type="project" value="UniProtKB-KW"/>
</dbReference>
<feature type="compositionally biased region" description="Basic residues" evidence="5">
    <location>
        <begin position="331"/>
        <end position="352"/>
    </location>
</feature>
<reference evidence="7" key="1">
    <citation type="submission" date="2022-11" db="UniProtKB">
        <authorList>
            <consortium name="WormBaseParasite"/>
        </authorList>
    </citation>
    <scope>IDENTIFICATION</scope>
</reference>
<dbReference type="GO" id="GO:0005840">
    <property type="term" value="C:ribosome"/>
    <property type="evidence" value="ECO:0007669"/>
    <property type="project" value="UniProtKB-KW"/>
</dbReference>
<evidence type="ECO:0000256" key="5">
    <source>
        <dbReference type="SAM" id="MobiDB-lite"/>
    </source>
</evidence>
<feature type="region of interest" description="Disordered" evidence="5">
    <location>
        <begin position="323"/>
        <end position="352"/>
    </location>
</feature>
<keyword evidence="6" id="KW-1185">Reference proteome</keyword>
<dbReference type="HAMAP" id="MF_00545">
    <property type="entry name" value="Ribosomal_eS24"/>
    <property type="match status" value="1"/>
</dbReference>
<dbReference type="Proteomes" id="UP000887581">
    <property type="component" value="Unplaced"/>
</dbReference>
<keyword evidence="3" id="KW-0687">Ribonucleoprotein</keyword>
<evidence type="ECO:0000256" key="1">
    <source>
        <dbReference type="ARBA" id="ARBA00009680"/>
    </source>
</evidence>
<dbReference type="WBParaSite" id="sdigi.contig474.g8549.t1">
    <property type="protein sequence ID" value="sdigi.contig474.g8549.t1"/>
    <property type="gene ID" value="sdigi.contig474.g8549"/>
</dbReference>
<dbReference type="InterPro" id="IPR053709">
    <property type="entry name" value="eRP_eS24_sf"/>
</dbReference>
<dbReference type="AlphaFoldDB" id="A0A915PVN5"/>
<dbReference type="PANTHER" id="PTHR10496">
    <property type="entry name" value="40S RIBOSOMAL PROTEIN S24"/>
    <property type="match status" value="1"/>
</dbReference>
<evidence type="ECO:0000256" key="2">
    <source>
        <dbReference type="ARBA" id="ARBA00022980"/>
    </source>
</evidence>
<dbReference type="SUPFAM" id="SSF54189">
    <property type="entry name" value="Ribosomal proteins S24e, L23 and L15e"/>
    <property type="match status" value="1"/>
</dbReference>
<dbReference type="Pfam" id="PF01282">
    <property type="entry name" value="Ribosomal_S24e"/>
    <property type="match status" value="1"/>
</dbReference>
<evidence type="ECO:0000256" key="3">
    <source>
        <dbReference type="ARBA" id="ARBA00023274"/>
    </source>
</evidence>
<dbReference type="FunFam" id="3.30.70.3370:FF:000001">
    <property type="entry name" value="40S ribosomal protein S24"/>
    <property type="match status" value="1"/>
</dbReference>
<sequence length="407" mass="46789">MNNAVGYNEEMRFLEMWDQIQKLVTSDQCQTRHLVEMLDSLTYYSYLAQKNCKPKNREIYSALCCILREEVLNKNRTSKSVDVSTSFSDSGIGTFHSELPISRCDSKLIAPSKTSFQPKDIKRRSQKIILRNMKSNGVFKNAYHGKYTSDTQKILSSGISGFRLATCATRELCKPWSGYCLLISAYNDNSGITISWFYLAEITGFYLAENLRFKKLSLSRYALSAVRGDSVVTIRTNKVMTNRLLARRQMVVDIFHPNRASVPKTEVREKLAQMYKTTPDLVFTYGFQCHFGGGRSTGFALIYDTADFAKKFEPKYRLLRQTGTKAEKSGRKQRKERKNRQKKVRGTKKTKVAAGKKRVRNRIFHELLVDEYLDSPYFPLCPKPLENSLVTILLGTTKKSVFYCLHR</sequence>
<evidence type="ECO:0000313" key="6">
    <source>
        <dbReference type="Proteomes" id="UP000887581"/>
    </source>
</evidence>
<evidence type="ECO:0000313" key="7">
    <source>
        <dbReference type="WBParaSite" id="sdigi.contig474.g8549.t1"/>
    </source>
</evidence>
<protein>
    <recommendedName>
        <fullName evidence="4">40S ribosomal protein S24</fullName>
    </recommendedName>
</protein>
<name>A0A915PVN5_9BILA</name>
<evidence type="ECO:0000256" key="4">
    <source>
        <dbReference type="RuleBase" id="RU004383"/>
    </source>
</evidence>
<dbReference type="GO" id="GO:0006412">
    <property type="term" value="P:translation"/>
    <property type="evidence" value="ECO:0007669"/>
    <property type="project" value="InterPro"/>
</dbReference>
<dbReference type="Gene3D" id="3.30.70.3370">
    <property type="match status" value="1"/>
</dbReference>